<evidence type="ECO:0000256" key="1">
    <source>
        <dbReference type="SAM" id="SignalP"/>
    </source>
</evidence>
<reference evidence="2 3" key="1">
    <citation type="submission" date="2023-12" db="EMBL/GenBank/DDBJ databases">
        <title>novel species in genus Nocarida.</title>
        <authorList>
            <person name="Li Z."/>
        </authorList>
    </citation>
    <scope>NUCLEOTIDE SEQUENCE [LARGE SCALE GENOMIC DNA]</scope>
    <source>
        <strain evidence="2 3">CDC186</strain>
    </source>
</reference>
<name>A0ABU6AQM2_9NOCA</name>
<keyword evidence="1" id="KW-0732">Signal</keyword>
<evidence type="ECO:0000313" key="3">
    <source>
        <dbReference type="Proteomes" id="UP001348098"/>
    </source>
</evidence>
<protein>
    <submittedName>
        <fullName evidence="2">Serine protease</fullName>
    </submittedName>
</protein>
<evidence type="ECO:0000313" key="2">
    <source>
        <dbReference type="EMBL" id="MEB3509666.1"/>
    </source>
</evidence>
<feature type="chain" id="PRO_5045176026" evidence="1">
    <location>
        <begin position="29"/>
        <end position="220"/>
    </location>
</feature>
<sequence>MFEKLAGTAAALAACATLIGAQAGTARAAVPVVLGGGSGIVVNEQGICSLTTIGHDGAGRLVGFTAAHCGGEGSSVTAAADREAGPVGTVAQTNVDMDYAVIVFEPDKVVPVSRVGNTTITQVGGPAKFPDIACKEGYSTGQTCGLTYGDVVEPSTWTWTQICVVPGDSGGPVVVGTTLVSMVNAYVTVPCLGPQLGMKMTTILDDVDARGGPGAGFRPI</sequence>
<dbReference type="Gene3D" id="2.40.10.10">
    <property type="entry name" value="Trypsin-like serine proteases"/>
    <property type="match status" value="2"/>
</dbReference>
<proteinExistence type="predicted"/>
<keyword evidence="2" id="KW-0645">Protease</keyword>
<dbReference type="GO" id="GO:0006508">
    <property type="term" value="P:proteolysis"/>
    <property type="evidence" value="ECO:0007669"/>
    <property type="project" value="UniProtKB-KW"/>
</dbReference>
<dbReference type="PROSITE" id="PS51257">
    <property type="entry name" value="PROKAR_LIPOPROTEIN"/>
    <property type="match status" value="1"/>
</dbReference>
<feature type="signal peptide" evidence="1">
    <location>
        <begin position="1"/>
        <end position="28"/>
    </location>
</feature>
<dbReference type="GO" id="GO:0008233">
    <property type="term" value="F:peptidase activity"/>
    <property type="evidence" value="ECO:0007669"/>
    <property type="project" value="UniProtKB-KW"/>
</dbReference>
<comment type="caution">
    <text evidence="2">The sequence shown here is derived from an EMBL/GenBank/DDBJ whole genome shotgun (WGS) entry which is preliminary data.</text>
</comment>
<accession>A0ABU6AQM2</accession>
<dbReference type="SUPFAM" id="SSF50494">
    <property type="entry name" value="Trypsin-like serine proteases"/>
    <property type="match status" value="1"/>
</dbReference>
<organism evidence="2 3">
    <name type="scientific">Nocardia implantans</name>
    <dbReference type="NCBI Taxonomy" id="3108168"/>
    <lineage>
        <taxon>Bacteria</taxon>
        <taxon>Bacillati</taxon>
        <taxon>Actinomycetota</taxon>
        <taxon>Actinomycetes</taxon>
        <taxon>Mycobacteriales</taxon>
        <taxon>Nocardiaceae</taxon>
        <taxon>Nocardia</taxon>
    </lineage>
</organism>
<keyword evidence="2" id="KW-0378">Hydrolase</keyword>
<keyword evidence="3" id="KW-1185">Reference proteome</keyword>
<dbReference type="RefSeq" id="WP_195077679.1">
    <property type="nucleotide sequence ID" value="NZ_JAYESH010000001.1"/>
</dbReference>
<dbReference type="InterPro" id="IPR009003">
    <property type="entry name" value="Peptidase_S1_PA"/>
</dbReference>
<dbReference type="EMBL" id="JAYKYQ010000002">
    <property type="protein sequence ID" value="MEB3509666.1"/>
    <property type="molecule type" value="Genomic_DNA"/>
</dbReference>
<gene>
    <name evidence="2" type="ORF">U3653_06530</name>
</gene>
<dbReference type="Proteomes" id="UP001348098">
    <property type="component" value="Unassembled WGS sequence"/>
</dbReference>
<dbReference type="InterPro" id="IPR043504">
    <property type="entry name" value="Peptidase_S1_PA_chymotrypsin"/>
</dbReference>